<sequence>MSNEVHRYDIYNAIAQLEEAATNHNATFDEANKIFSDTEKGLSQINLDCWYPYPLSPRLPGAPSAPPNVLSQHIPLQPFTVTTYKLGYISSRLVIRKVNSEYDYERDAWGNVFYGPNYFPYTKKISDNVSEPICVADSSRELRVMVIESLPMFLEFVRSFIATHTQTLNWALGNLRST</sequence>
<dbReference type="OrthoDB" id="9785923at2"/>
<dbReference type="AlphaFoldDB" id="A0A2P4ESL9"/>
<keyword evidence="2" id="KW-1185">Reference proteome</keyword>
<evidence type="ECO:0000313" key="1">
    <source>
        <dbReference type="EMBL" id="POB02064.1"/>
    </source>
</evidence>
<organism evidence="1 2">
    <name type="scientific">Halopseudomonas oceani</name>
    <dbReference type="NCBI Taxonomy" id="1708783"/>
    <lineage>
        <taxon>Bacteria</taxon>
        <taxon>Pseudomonadati</taxon>
        <taxon>Pseudomonadota</taxon>
        <taxon>Gammaproteobacteria</taxon>
        <taxon>Pseudomonadales</taxon>
        <taxon>Pseudomonadaceae</taxon>
        <taxon>Halopseudomonas</taxon>
    </lineage>
</organism>
<reference evidence="1 2" key="1">
    <citation type="submission" date="2018-01" db="EMBL/GenBank/DDBJ databases">
        <title>Draft genome of the type strain Pseudomonas oceani DSM 100277 isolated from the deep water in Okinawa trough, northwestern Pacific Ocean.</title>
        <authorList>
            <person name="Gomila M."/>
            <person name="Mulet M."/>
            <person name="Garcia-Valdes E."/>
            <person name="Lalucat J."/>
        </authorList>
    </citation>
    <scope>NUCLEOTIDE SEQUENCE [LARGE SCALE GENOMIC DNA]</scope>
    <source>
        <strain evidence="1 2">DSM 100277</strain>
    </source>
</reference>
<dbReference type="RefSeq" id="WP_104739205.1">
    <property type="nucleotide sequence ID" value="NZ_BMHR01000004.1"/>
</dbReference>
<dbReference type="Proteomes" id="UP000243451">
    <property type="component" value="Unassembled WGS sequence"/>
</dbReference>
<protein>
    <submittedName>
        <fullName evidence="1">Uncharacterized protein</fullName>
    </submittedName>
</protein>
<proteinExistence type="predicted"/>
<gene>
    <name evidence="1" type="ORF">C1949_14565</name>
</gene>
<comment type="caution">
    <text evidence="1">The sequence shown here is derived from an EMBL/GenBank/DDBJ whole genome shotgun (WGS) entry which is preliminary data.</text>
</comment>
<accession>A0A2P4ESL9</accession>
<evidence type="ECO:0000313" key="2">
    <source>
        <dbReference type="Proteomes" id="UP000243451"/>
    </source>
</evidence>
<dbReference type="EMBL" id="PPSK01000015">
    <property type="protein sequence ID" value="POB02064.1"/>
    <property type="molecule type" value="Genomic_DNA"/>
</dbReference>
<name>A0A2P4ESL9_9GAMM</name>